<name>A0ABT5X5V1_9EURY</name>
<organism evidence="1 2">
    <name type="scientific">Candidatus Methanocrinis natronophilus</name>
    <dbReference type="NCBI Taxonomy" id="3033396"/>
    <lineage>
        <taxon>Archaea</taxon>
        <taxon>Methanobacteriati</taxon>
        <taxon>Methanobacteriota</taxon>
        <taxon>Stenosarchaea group</taxon>
        <taxon>Methanomicrobia</taxon>
        <taxon>Methanotrichales</taxon>
        <taxon>Methanotrichaceae</taxon>
        <taxon>Methanocrinis</taxon>
    </lineage>
</organism>
<protein>
    <recommendedName>
        <fullName evidence="3">CARDB domain-containing protein</fullName>
    </recommendedName>
</protein>
<dbReference type="RefSeq" id="WP_316965826.1">
    <property type="nucleotide sequence ID" value="NZ_JARFPK010000007.1"/>
</dbReference>
<gene>
    <name evidence="1" type="ORF">P0O15_02580</name>
</gene>
<evidence type="ECO:0000313" key="1">
    <source>
        <dbReference type="EMBL" id="MDF0590065.1"/>
    </source>
</evidence>
<keyword evidence="2" id="KW-1185">Reference proteome</keyword>
<comment type="caution">
    <text evidence="1">The sequence shown here is derived from an EMBL/GenBank/DDBJ whole genome shotgun (WGS) entry which is preliminary data.</text>
</comment>
<sequence>MKTLLLAPALLVVLVVGIHIEQELDRYHVGVGEDVFVKIRLGNTGESALDVSVVPGAPDGLIVLDTGVRTAKMPPGSSVVIDYPVRGEIPGQYAISSQVIYTDEEGRSRHFRCGDRNGWPLIVS</sequence>
<accession>A0ABT5X5V1</accession>
<dbReference type="EMBL" id="JARFPK010000007">
    <property type="protein sequence ID" value="MDF0590065.1"/>
    <property type="molecule type" value="Genomic_DNA"/>
</dbReference>
<evidence type="ECO:0008006" key="3">
    <source>
        <dbReference type="Google" id="ProtNLM"/>
    </source>
</evidence>
<reference evidence="1 2" key="1">
    <citation type="submission" date="2023-03" db="EMBL/GenBank/DDBJ databases">
        <title>WGS of Methanotrichaceae archaeon Mx.</title>
        <authorList>
            <person name="Sorokin D.Y."/>
            <person name="Merkel A.Y."/>
        </authorList>
    </citation>
    <scope>NUCLEOTIDE SEQUENCE [LARGE SCALE GENOMIC DNA]</scope>
    <source>
        <strain evidence="1 2">Mx</strain>
    </source>
</reference>
<evidence type="ECO:0000313" key="2">
    <source>
        <dbReference type="Proteomes" id="UP001220010"/>
    </source>
</evidence>
<proteinExistence type="predicted"/>
<dbReference type="Proteomes" id="UP001220010">
    <property type="component" value="Unassembled WGS sequence"/>
</dbReference>